<reference evidence="4 5" key="1">
    <citation type="submission" date="2018-07" db="EMBL/GenBank/DDBJ databases">
        <title>The complete nuclear genome of the prasinophyte Chloropicon primus (CCMP1205).</title>
        <authorList>
            <person name="Pombert J.-F."/>
            <person name="Otis C."/>
            <person name="Turmel M."/>
            <person name="Lemieux C."/>
        </authorList>
    </citation>
    <scope>NUCLEOTIDE SEQUENCE [LARGE SCALE GENOMIC DNA]</scope>
    <source>
        <strain evidence="4 5">CCMP1205</strain>
    </source>
</reference>
<evidence type="ECO:0000256" key="1">
    <source>
        <dbReference type="ARBA" id="ARBA00006432"/>
    </source>
</evidence>
<dbReference type="Pfam" id="PF00501">
    <property type="entry name" value="AMP-binding"/>
    <property type="match status" value="1"/>
</dbReference>
<feature type="domain" description="AMP-binding enzyme C-terminal" evidence="3">
    <location>
        <begin position="420"/>
        <end position="496"/>
    </location>
</feature>
<proteinExistence type="inferred from homology"/>
<evidence type="ECO:0000313" key="5">
    <source>
        <dbReference type="Proteomes" id="UP000316726"/>
    </source>
</evidence>
<dbReference type="Gene3D" id="3.40.50.12780">
    <property type="entry name" value="N-terminal domain of ligase-like"/>
    <property type="match status" value="1"/>
</dbReference>
<dbReference type="Pfam" id="PF13193">
    <property type="entry name" value="AMP-binding_C"/>
    <property type="match status" value="1"/>
</dbReference>
<accession>A0A5B8MJG2</accession>
<dbReference type="InterPro" id="IPR045851">
    <property type="entry name" value="AMP-bd_C_sf"/>
</dbReference>
<dbReference type="GO" id="GO:0006631">
    <property type="term" value="P:fatty acid metabolic process"/>
    <property type="evidence" value="ECO:0007669"/>
    <property type="project" value="TreeGrafter"/>
</dbReference>
<dbReference type="Gene3D" id="3.30.300.30">
    <property type="match status" value="1"/>
</dbReference>
<dbReference type="CDD" id="cd05941">
    <property type="entry name" value="MCS"/>
    <property type="match status" value="1"/>
</dbReference>
<gene>
    <name evidence="4" type="ORF">A3770_03p23330</name>
</gene>
<organism evidence="4 5">
    <name type="scientific">Chloropicon primus</name>
    <dbReference type="NCBI Taxonomy" id="1764295"/>
    <lineage>
        <taxon>Eukaryota</taxon>
        <taxon>Viridiplantae</taxon>
        <taxon>Chlorophyta</taxon>
        <taxon>Chloropicophyceae</taxon>
        <taxon>Chloropicales</taxon>
        <taxon>Chloropicaceae</taxon>
        <taxon>Chloropicon</taxon>
    </lineage>
</organism>
<dbReference type="STRING" id="1764295.A0A5B8MJG2"/>
<feature type="domain" description="AMP-dependent synthetase/ligase" evidence="2">
    <location>
        <begin position="11"/>
        <end position="363"/>
    </location>
</feature>
<dbReference type="AlphaFoldDB" id="A0A5B8MJG2"/>
<evidence type="ECO:0000259" key="2">
    <source>
        <dbReference type="Pfam" id="PF00501"/>
    </source>
</evidence>
<dbReference type="InterPro" id="IPR025110">
    <property type="entry name" value="AMP-bd_C"/>
</dbReference>
<dbReference type="InterPro" id="IPR020845">
    <property type="entry name" value="AMP-binding_CS"/>
</dbReference>
<dbReference type="GO" id="GO:0031956">
    <property type="term" value="F:medium-chain fatty acid-CoA ligase activity"/>
    <property type="evidence" value="ECO:0007669"/>
    <property type="project" value="TreeGrafter"/>
</dbReference>
<keyword evidence="4" id="KW-0436">Ligase</keyword>
<dbReference type="EMBL" id="CP031036">
    <property type="protein sequence ID" value="QDZ19815.1"/>
    <property type="molecule type" value="Genomic_DNA"/>
</dbReference>
<dbReference type="PANTHER" id="PTHR43201">
    <property type="entry name" value="ACYL-COA SYNTHETASE"/>
    <property type="match status" value="1"/>
</dbReference>
<dbReference type="InterPro" id="IPR000873">
    <property type="entry name" value="AMP-dep_synth/lig_dom"/>
</dbReference>
<dbReference type="OrthoDB" id="2962993at2759"/>
<dbReference type="InterPro" id="IPR042099">
    <property type="entry name" value="ANL_N_sf"/>
</dbReference>
<evidence type="ECO:0000313" key="4">
    <source>
        <dbReference type="EMBL" id="QDZ19815.1"/>
    </source>
</evidence>
<comment type="similarity">
    <text evidence="1">Belongs to the ATP-dependent AMP-binding enzyme family.</text>
</comment>
<dbReference type="SUPFAM" id="SSF56801">
    <property type="entry name" value="Acetyl-CoA synthetase-like"/>
    <property type="match status" value="1"/>
</dbReference>
<dbReference type="PROSITE" id="PS00455">
    <property type="entry name" value="AMP_BINDING"/>
    <property type="match status" value="1"/>
</dbReference>
<dbReference type="PANTHER" id="PTHR43201:SF8">
    <property type="entry name" value="ACYL-COA SYNTHETASE FAMILY MEMBER 3"/>
    <property type="match status" value="1"/>
</dbReference>
<name>A0A5B8MJG2_9CHLO</name>
<sequence>MASAILRVALANKGRAALSLLGKTYSYGNLLASAQRQAQRIGARERGKDACVVVLAESGPEYLIATWATWLSGMVAVPLSPSHPSKELEYFVKDCGAKAILHCPSLEEKARGLSSATGVGTDLVECADVGDVEVAAEALDLPGEEDGALLVYTSGTTGKPKGALHTHGSLEYQMRSMSEAWEWQRSDKILHCLPLHHIHGMVNALHCAHFNAAHVEFLGSSFSPRRVWDALAEDESISVFMGVPTMYAYLLSHLDRLKGSEGGGGASDLLYLKYVEAAKRLRLAVSGSSACPVPVMQKWAGISGEVLLERYGMSETGMILSNPLESGRRIVGTVGRPLPYVDVEVTEEGELLVRSKCMMKGYYNKPKETEAAFVQVGGEDYFKTGDSVAFDEASGVYTIKGRISADIIKHKGYKVSALDIENVLLSHSCVKECAVVGVGHELFGEAIVAVVVKNEEVGGLESLGDLQALCKDHLADYQTPQRVEFRDEIPRNAMGKVNKRELAKSISS</sequence>
<protein>
    <submittedName>
        <fullName evidence="4">AMP-dependent synthetase/ligase</fullName>
    </submittedName>
</protein>
<keyword evidence="5" id="KW-1185">Reference proteome</keyword>
<dbReference type="Proteomes" id="UP000316726">
    <property type="component" value="Chromosome 3"/>
</dbReference>
<evidence type="ECO:0000259" key="3">
    <source>
        <dbReference type="Pfam" id="PF13193"/>
    </source>
</evidence>